<keyword evidence="14" id="KW-1185">Reference proteome</keyword>
<evidence type="ECO:0000256" key="7">
    <source>
        <dbReference type="ARBA" id="ARBA00022989"/>
    </source>
</evidence>
<dbReference type="PANTHER" id="PTHR30386:SF17">
    <property type="entry name" value="ALKALINE PROTEASE SECRETION PROTEIN APRE"/>
    <property type="match status" value="1"/>
</dbReference>
<keyword evidence="4 9" id="KW-1003">Cell membrane</keyword>
<accession>A0ABV4IGL2</accession>
<keyword evidence="7 9" id="KW-1133">Transmembrane helix</keyword>
<evidence type="ECO:0000256" key="2">
    <source>
        <dbReference type="ARBA" id="ARBA00009477"/>
    </source>
</evidence>
<feature type="coiled-coil region" evidence="10">
    <location>
        <begin position="267"/>
        <end position="294"/>
    </location>
</feature>
<dbReference type="RefSeq" id="WP_370892179.1">
    <property type="nucleotide sequence ID" value="NZ_JBGJLR010000007.1"/>
</dbReference>
<dbReference type="SUPFAM" id="SSF111369">
    <property type="entry name" value="HlyD-like secretion proteins"/>
    <property type="match status" value="2"/>
</dbReference>
<feature type="domain" description="AprE-like beta-barrel" evidence="12">
    <location>
        <begin position="336"/>
        <end position="425"/>
    </location>
</feature>
<gene>
    <name evidence="13" type="ORF">ACBP88_08595</name>
</gene>
<dbReference type="Pfam" id="PF26002">
    <property type="entry name" value="Beta-barrel_AprE"/>
    <property type="match status" value="1"/>
</dbReference>
<name>A0ABV4IGL2_9BURK</name>
<dbReference type="Proteomes" id="UP001567350">
    <property type="component" value="Unassembled WGS sequence"/>
</dbReference>
<feature type="domain" description="AprE-like long alpha-helical hairpin" evidence="11">
    <location>
        <begin position="104"/>
        <end position="292"/>
    </location>
</feature>
<evidence type="ECO:0000313" key="14">
    <source>
        <dbReference type="Proteomes" id="UP001567350"/>
    </source>
</evidence>
<keyword evidence="8 9" id="KW-0472">Membrane</keyword>
<evidence type="ECO:0000313" key="13">
    <source>
        <dbReference type="EMBL" id="MEZ2739513.1"/>
    </source>
</evidence>
<evidence type="ECO:0000256" key="4">
    <source>
        <dbReference type="ARBA" id="ARBA00022475"/>
    </source>
</evidence>
<evidence type="ECO:0000259" key="11">
    <source>
        <dbReference type="Pfam" id="PF25994"/>
    </source>
</evidence>
<evidence type="ECO:0000256" key="5">
    <source>
        <dbReference type="ARBA" id="ARBA00022519"/>
    </source>
</evidence>
<evidence type="ECO:0000259" key="12">
    <source>
        <dbReference type="Pfam" id="PF26002"/>
    </source>
</evidence>
<dbReference type="InterPro" id="IPR058982">
    <property type="entry name" value="Beta-barrel_AprE"/>
</dbReference>
<dbReference type="Gene3D" id="2.40.50.100">
    <property type="match status" value="2"/>
</dbReference>
<comment type="caution">
    <text evidence="13">The sequence shown here is derived from an EMBL/GenBank/DDBJ whole genome shotgun (WGS) entry which is preliminary data.</text>
</comment>
<dbReference type="InterPro" id="IPR010129">
    <property type="entry name" value="T1SS_HlyD"/>
</dbReference>
<feature type="transmembrane region" description="Helical" evidence="9">
    <location>
        <begin position="31"/>
        <end position="52"/>
    </location>
</feature>
<dbReference type="Gene3D" id="2.40.30.170">
    <property type="match status" value="1"/>
</dbReference>
<keyword evidence="3 9" id="KW-0813">Transport</keyword>
<reference evidence="13 14" key="1">
    <citation type="submission" date="2024-08" db="EMBL/GenBank/DDBJ databases">
        <authorList>
            <person name="Feng Z."/>
            <person name="Ronholm J."/>
        </authorList>
    </citation>
    <scope>NUCLEOTIDE SEQUENCE [LARGE SCALE GENOMIC DNA]</scope>
    <source>
        <strain evidence="13 14">4-AB0-8</strain>
    </source>
</reference>
<comment type="similarity">
    <text evidence="2 9">Belongs to the membrane fusion protein (MFP) (TC 8.A.1) family.</text>
</comment>
<keyword evidence="6 9" id="KW-0812">Transmembrane</keyword>
<organism evidence="13 14">
    <name type="scientific">Comamonas jiangduensis</name>
    <dbReference type="NCBI Taxonomy" id="1194168"/>
    <lineage>
        <taxon>Bacteria</taxon>
        <taxon>Pseudomonadati</taxon>
        <taxon>Pseudomonadota</taxon>
        <taxon>Betaproteobacteria</taxon>
        <taxon>Burkholderiales</taxon>
        <taxon>Comamonadaceae</taxon>
        <taxon>Comamonas</taxon>
    </lineage>
</organism>
<sequence>MNTDTPLVHELVQNLPNDALLQDDAKRHTRIGWWIVLVGFGGLLLWACLAPLDQGVPMSGTITVAGNKKAVQHQAGGTVQTIFVQEGDSVKAGQPLVQMNAVQARANAAVIRVQYYTARATEARLLAERDAKPSVTFPAETEVARSDPRVASTMSVQQQLFASRRSALQAEMSALNEGIAGIEAHTAGLKAAREGKQEQFRLLQEQLDGMRELAQGGFIPRNRLLELERTYAQLASSMSEDWGNIARGLRQASELKLRRIHRQQEFQKEVREQLADVQKEADALKNQLESLDYELENSVVRAPVDGTIADLNIFTEGGVVTPGFRMMDVVPQSEPLIVEGQIPVHLIDSVNIGLPVELIFSAFNQNTTPRIPGTVVQVSADRLVDQKTGVPYFRMFAEITAEGRVAMSKLPVRPGMPIELFVKTGERTLANYLMRPIRDNIKMSLTEE</sequence>
<dbReference type="EMBL" id="JBGJLR010000007">
    <property type="protein sequence ID" value="MEZ2739513.1"/>
    <property type="molecule type" value="Genomic_DNA"/>
</dbReference>
<protein>
    <recommendedName>
        <fullName evidence="9">Membrane fusion protein (MFP) family protein</fullName>
    </recommendedName>
</protein>
<evidence type="ECO:0000256" key="3">
    <source>
        <dbReference type="ARBA" id="ARBA00022448"/>
    </source>
</evidence>
<dbReference type="PRINTS" id="PR01490">
    <property type="entry name" value="RTXTOXIND"/>
</dbReference>
<evidence type="ECO:0000256" key="8">
    <source>
        <dbReference type="ARBA" id="ARBA00023136"/>
    </source>
</evidence>
<comment type="subcellular location">
    <subcellularLocation>
        <location evidence="1 9">Cell inner membrane</location>
        <topology evidence="1 9">Single-pass membrane protein</topology>
    </subcellularLocation>
</comment>
<keyword evidence="10" id="KW-0175">Coiled coil</keyword>
<evidence type="ECO:0000256" key="9">
    <source>
        <dbReference type="RuleBase" id="RU365093"/>
    </source>
</evidence>
<evidence type="ECO:0000256" key="10">
    <source>
        <dbReference type="SAM" id="Coils"/>
    </source>
</evidence>
<dbReference type="PANTHER" id="PTHR30386">
    <property type="entry name" value="MEMBRANE FUSION SUBUNIT OF EMRAB-TOLC MULTIDRUG EFFLUX PUMP"/>
    <property type="match status" value="1"/>
</dbReference>
<evidence type="ECO:0000256" key="6">
    <source>
        <dbReference type="ARBA" id="ARBA00022692"/>
    </source>
</evidence>
<dbReference type="InterPro" id="IPR050739">
    <property type="entry name" value="MFP"/>
</dbReference>
<evidence type="ECO:0000256" key="1">
    <source>
        <dbReference type="ARBA" id="ARBA00004377"/>
    </source>
</evidence>
<dbReference type="NCBIfam" id="TIGR01843">
    <property type="entry name" value="type_I_hlyD"/>
    <property type="match status" value="1"/>
</dbReference>
<dbReference type="InterPro" id="IPR058781">
    <property type="entry name" value="HH_AprE-like"/>
</dbReference>
<dbReference type="Pfam" id="PF25994">
    <property type="entry name" value="HH_AprE"/>
    <property type="match status" value="1"/>
</dbReference>
<keyword evidence="5 9" id="KW-0997">Cell inner membrane</keyword>
<dbReference type="Gene3D" id="1.10.287.470">
    <property type="entry name" value="Helix hairpin bin"/>
    <property type="match status" value="1"/>
</dbReference>
<proteinExistence type="inferred from homology"/>